<evidence type="ECO:0000313" key="3">
    <source>
        <dbReference type="Proteomes" id="UP000593565"/>
    </source>
</evidence>
<dbReference type="Proteomes" id="UP000593565">
    <property type="component" value="Unassembled WGS sequence"/>
</dbReference>
<organism evidence="2 3">
    <name type="scientific">Ameiurus melas</name>
    <name type="common">Black bullhead</name>
    <name type="synonym">Silurus melas</name>
    <dbReference type="NCBI Taxonomy" id="219545"/>
    <lineage>
        <taxon>Eukaryota</taxon>
        <taxon>Metazoa</taxon>
        <taxon>Chordata</taxon>
        <taxon>Craniata</taxon>
        <taxon>Vertebrata</taxon>
        <taxon>Euteleostomi</taxon>
        <taxon>Actinopterygii</taxon>
        <taxon>Neopterygii</taxon>
        <taxon>Teleostei</taxon>
        <taxon>Ostariophysi</taxon>
        <taxon>Siluriformes</taxon>
        <taxon>Ictaluridae</taxon>
        <taxon>Ameiurus</taxon>
    </lineage>
</organism>
<reference evidence="2 3" key="1">
    <citation type="submission" date="2020-02" db="EMBL/GenBank/DDBJ databases">
        <title>A chromosome-scale genome assembly of the black bullhead catfish (Ameiurus melas).</title>
        <authorList>
            <person name="Wen M."/>
            <person name="Zham M."/>
            <person name="Cabau C."/>
            <person name="Klopp C."/>
            <person name="Donnadieu C."/>
            <person name="Roques C."/>
            <person name="Bouchez O."/>
            <person name="Lampietro C."/>
            <person name="Jouanno E."/>
            <person name="Herpin A."/>
            <person name="Louis A."/>
            <person name="Berthelot C."/>
            <person name="Parey E."/>
            <person name="Roest-Crollius H."/>
            <person name="Braasch I."/>
            <person name="Postlethwait J."/>
            <person name="Robinson-Rechavi M."/>
            <person name="Echchiki A."/>
            <person name="Begum T."/>
            <person name="Montfort J."/>
            <person name="Schartl M."/>
            <person name="Bobe J."/>
            <person name="Guiguen Y."/>
        </authorList>
    </citation>
    <scope>NUCLEOTIDE SEQUENCE [LARGE SCALE GENOMIC DNA]</scope>
    <source>
        <strain evidence="2">M_S1</strain>
        <tissue evidence="2">Blood</tissue>
    </source>
</reference>
<gene>
    <name evidence="2" type="ORF">AMELA_G00232760</name>
</gene>
<name>A0A7J5ZXC5_AMEME</name>
<feature type="region of interest" description="Disordered" evidence="1">
    <location>
        <begin position="65"/>
        <end position="94"/>
    </location>
</feature>
<evidence type="ECO:0000313" key="2">
    <source>
        <dbReference type="EMBL" id="KAF4075285.1"/>
    </source>
</evidence>
<sequence>MERTSFPPEDTTGFVYLRPGAGPLSQQMSDAMSLKDFQAYLEMIQPSSSRTSLVTGNLEPISGSIGHKAGAASGQSEAGKISGERVPAMGDVNT</sequence>
<evidence type="ECO:0000256" key="1">
    <source>
        <dbReference type="SAM" id="MobiDB-lite"/>
    </source>
</evidence>
<accession>A0A7J5ZXC5</accession>
<keyword evidence="3" id="KW-1185">Reference proteome</keyword>
<dbReference type="EMBL" id="JAAGNN010000021">
    <property type="protein sequence ID" value="KAF4075285.1"/>
    <property type="molecule type" value="Genomic_DNA"/>
</dbReference>
<dbReference type="AlphaFoldDB" id="A0A7J5ZXC5"/>
<protein>
    <submittedName>
        <fullName evidence="2">Uncharacterized protein</fullName>
    </submittedName>
</protein>
<proteinExistence type="predicted"/>
<comment type="caution">
    <text evidence="2">The sequence shown here is derived from an EMBL/GenBank/DDBJ whole genome shotgun (WGS) entry which is preliminary data.</text>
</comment>